<evidence type="ECO:0000256" key="7">
    <source>
        <dbReference type="ARBA" id="ARBA00022958"/>
    </source>
</evidence>
<dbReference type="Proteomes" id="UP000319502">
    <property type="component" value="Unassembled WGS sequence"/>
</dbReference>
<feature type="transmembrane region" description="Helical" evidence="12">
    <location>
        <begin position="6"/>
        <end position="22"/>
    </location>
</feature>
<dbReference type="InterPro" id="IPR036291">
    <property type="entry name" value="NAD(P)-bd_dom_sf"/>
</dbReference>
<organism evidence="14 15">
    <name type="scientific">Denitromonas halophila</name>
    <dbReference type="NCBI Taxonomy" id="1629404"/>
    <lineage>
        <taxon>Bacteria</taxon>
        <taxon>Pseudomonadati</taxon>
        <taxon>Pseudomonadota</taxon>
        <taxon>Betaproteobacteria</taxon>
        <taxon>Rhodocyclales</taxon>
        <taxon>Zoogloeaceae</taxon>
        <taxon>Denitromonas</taxon>
    </lineage>
</organism>
<dbReference type="InterPro" id="IPR004771">
    <property type="entry name" value="K/H_exchanger"/>
</dbReference>
<feature type="domain" description="RCK N-terminal" evidence="13">
    <location>
        <begin position="396"/>
        <end position="512"/>
    </location>
</feature>
<keyword evidence="10 12" id="KW-0472">Membrane</keyword>
<keyword evidence="6 12" id="KW-0812">Transmembrane</keyword>
<dbReference type="PANTHER" id="PTHR46157:SF4">
    <property type="entry name" value="K(+) EFFLUX ANTIPORTER 3, CHLOROPLASTIC"/>
    <property type="match status" value="1"/>
</dbReference>
<dbReference type="GO" id="GO:0006813">
    <property type="term" value="P:potassium ion transport"/>
    <property type="evidence" value="ECO:0007669"/>
    <property type="project" value="UniProtKB-KW"/>
</dbReference>
<name>A0A557QGA9_9RHOO</name>
<keyword evidence="5" id="KW-0633">Potassium transport</keyword>
<dbReference type="GO" id="GO:0015297">
    <property type="term" value="F:antiporter activity"/>
    <property type="evidence" value="ECO:0007669"/>
    <property type="project" value="UniProtKB-KW"/>
</dbReference>
<evidence type="ECO:0000256" key="9">
    <source>
        <dbReference type="ARBA" id="ARBA00023065"/>
    </source>
</evidence>
<reference evidence="14 15" key="1">
    <citation type="submission" date="2019-07" db="EMBL/GenBank/DDBJ databases">
        <title>The pathways for chlorine oxyanion respiration interact through the shared metabolite chlorate.</title>
        <authorList>
            <person name="Barnum T.P."/>
            <person name="Cheng Y."/>
            <person name="Hill K.A."/>
            <person name="Lucas L.N."/>
            <person name="Carlson H.K."/>
            <person name="Coates J.D."/>
        </authorList>
    </citation>
    <scope>NUCLEOTIDE SEQUENCE [LARGE SCALE GENOMIC DNA]</scope>
    <source>
        <strain evidence="14 15">SFB-3</strain>
    </source>
</reference>
<evidence type="ECO:0000256" key="11">
    <source>
        <dbReference type="SAM" id="MobiDB-lite"/>
    </source>
</evidence>
<comment type="subcellular location">
    <subcellularLocation>
        <location evidence="1">Endomembrane system</location>
        <topology evidence="1">Multi-pass membrane protein</topology>
    </subcellularLocation>
</comment>
<protein>
    <submittedName>
        <fullName evidence="14">Glutathione-regulated potassium-efflux system protein KefB</fullName>
    </submittedName>
</protein>
<evidence type="ECO:0000256" key="5">
    <source>
        <dbReference type="ARBA" id="ARBA00022538"/>
    </source>
</evidence>
<evidence type="ECO:0000256" key="1">
    <source>
        <dbReference type="ARBA" id="ARBA00004127"/>
    </source>
</evidence>
<proteinExistence type="inferred from homology"/>
<feature type="transmembrane region" description="Helical" evidence="12">
    <location>
        <begin position="289"/>
        <end position="308"/>
    </location>
</feature>
<evidence type="ECO:0000256" key="8">
    <source>
        <dbReference type="ARBA" id="ARBA00022989"/>
    </source>
</evidence>
<dbReference type="Gene3D" id="1.20.1530.20">
    <property type="match status" value="1"/>
</dbReference>
<evidence type="ECO:0000256" key="6">
    <source>
        <dbReference type="ARBA" id="ARBA00022692"/>
    </source>
</evidence>
<dbReference type="Pfam" id="PF02254">
    <property type="entry name" value="TrkA_N"/>
    <property type="match status" value="1"/>
</dbReference>
<dbReference type="GO" id="GO:0005886">
    <property type="term" value="C:plasma membrane"/>
    <property type="evidence" value="ECO:0007669"/>
    <property type="project" value="TreeGrafter"/>
</dbReference>
<dbReference type="SUPFAM" id="SSF51735">
    <property type="entry name" value="NAD(P)-binding Rossmann-fold domains"/>
    <property type="match status" value="1"/>
</dbReference>
<feature type="region of interest" description="Disordered" evidence="11">
    <location>
        <begin position="583"/>
        <end position="609"/>
    </location>
</feature>
<dbReference type="InterPro" id="IPR003148">
    <property type="entry name" value="RCK_N"/>
</dbReference>
<dbReference type="Gene3D" id="3.40.50.720">
    <property type="entry name" value="NAD(P)-binding Rossmann-like Domain"/>
    <property type="match status" value="1"/>
</dbReference>
<comment type="similarity">
    <text evidence="2">Belongs to the monovalent cation:proton antiporter 2 (CPA2) transporter (TC 2.A.37) family.</text>
</comment>
<evidence type="ECO:0000259" key="13">
    <source>
        <dbReference type="PROSITE" id="PS51201"/>
    </source>
</evidence>
<feature type="transmembrane region" description="Helical" evidence="12">
    <location>
        <begin position="29"/>
        <end position="47"/>
    </location>
</feature>
<dbReference type="GO" id="GO:1902600">
    <property type="term" value="P:proton transmembrane transport"/>
    <property type="evidence" value="ECO:0007669"/>
    <property type="project" value="InterPro"/>
</dbReference>
<evidence type="ECO:0000313" key="15">
    <source>
        <dbReference type="Proteomes" id="UP000319502"/>
    </source>
</evidence>
<dbReference type="RefSeq" id="WP_144311034.1">
    <property type="nucleotide sequence ID" value="NZ_VMNK01000018.1"/>
</dbReference>
<keyword evidence="3" id="KW-0813">Transport</keyword>
<feature type="transmembrane region" description="Helical" evidence="12">
    <location>
        <begin position="145"/>
        <end position="167"/>
    </location>
</feature>
<evidence type="ECO:0000256" key="4">
    <source>
        <dbReference type="ARBA" id="ARBA00022449"/>
    </source>
</evidence>
<dbReference type="GO" id="GO:0008324">
    <property type="term" value="F:monoatomic cation transmembrane transporter activity"/>
    <property type="evidence" value="ECO:0007669"/>
    <property type="project" value="InterPro"/>
</dbReference>
<dbReference type="FunFam" id="3.40.50.720:FF:000036">
    <property type="entry name" value="Glutathione-regulated potassium-efflux system protein KefB"/>
    <property type="match status" value="1"/>
</dbReference>
<evidence type="ECO:0000256" key="2">
    <source>
        <dbReference type="ARBA" id="ARBA00005551"/>
    </source>
</evidence>
<dbReference type="AlphaFoldDB" id="A0A557QGA9"/>
<gene>
    <name evidence="14" type="ORF">FHP91_18790</name>
</gene>
<dbReference type="InterPro" id="IPR038770">
    <property type="entry name" value="Na+/solute_symporter_sf"/>
</dbReference>
<feature type="transmembrane region" description="Helical" evidence="12">
    <location>
        <begin position="84"/>
        <end position="106"/>
    </location>
</feature>
<keyword evidence="4" id="KW-0050">Antiport</keyword>
<feature type="transmembrane region" description="Helical" evidence="12">
    <location>
        <begin position="112"/>
        <end position="133"/>
    </location>
</feature>
<keyword evidence="8 12" id="KW-1133">Transmembrane helix</keyword>
<dbReference type="NCBIfam" id="TIGR00932">
    <property type="entry name" value="2a37"/>
    <property type="match status" value="1"/>
</dbReference>
<keyword evidence="9" id="KW-0406">Ion transport</keyword>
<dbReference type="GO" id="GO:0012505">
    <property type="term" value="C:endomembrane system"/>
    <property type="evidence" value="ECO:0007669"/>
    <property type="project" value="UniProtKB-SubCell"/>
</dbReference>
<keyword evidence="15" id="KW-1185">Reference proteome</keyword>
<accession>A0A557QGA9</accession>
<dbReference type="OrthoDB" id="9781411at2"/>
<feature type="transmembrane region" description="Helical" evidence="12">
    <location>
        <begin position="53"/>
        <end position="72"/>
    </location>
</feature>
<evidence type="ECO:0000256" key="10">
    <source>
        <dbReference type="ARBA" id="ARBA00023136"/>
    </source>
</evidence>
<dbReference type="EMBL" id="VMNK01000018">
    <property type="protein sequence ID" value="TVO51944.1"/>
    <property type="molecule type" value="Genomic_DNA"/>
</dbReference>
<sequence>MQSVATFAALLAVAVLLVPLFKRAGLGTVLGYLAAGVLIGPSGFGVVTDGENLLHTAELGVVLLLFIIGLELQPSRLWALRKPVFGLGGLQFFGVGSFLIAGAWLLGFDWPIAIMIGLTLALSSTAFVLPTLGERHELHSRYGRETFAILLFQDLMVIPLLALLPLLGAARSDGDVSPLVGLGFLAVVVLIGRPVLDAIFRHVTRINSREMFTAAALATALGLALLLQLGGLSMSLGAFVAGVLLSDSDFRHELEASIAPFQGLLMGFFFIAVGMTINLGMIVEHPLNVLGLTVALILVKGGGMYGLRRLARGSKKVSRMQALALAQCGEFAFVLFGVAQASQLLEPEVVAQLNLSVALSMATAPLLFILADRLNAREAAATATIEPETEDMPDLPNPVVMAGFGRVGQIVGRVLLARNVPFTALDIDHEEVKTMKRFGIQAYYGNAAHLEVLHAARIDDAKVFVLAIDDIETSLRCAEMVRKHFPQVTIVARARNRFHAYRLMDLGVELLMRETFRSSLDMTRMIFEVLGKTPEKSQQIVDRFAEHDGELLKREQALYHDEHQLIQSAREATEELSLILEQELGDALPENPSPDDAVSDAATAPRPAR</sequence>
<keyword evidence="7" id="KW-0630">Potassium</keyword>
<dbReference type="Pfam" id="PF00999">
    <property type="entry name" value="Na_H_Exchanger"/>
    <property type="match status" value="1"/>
</dbReference>
<feature type="transmembrane region" description="Helical" evidence="12">
    <location>
        <begin position="264"/>
        <end position="283"/>
    </location>
</feature>
<evidence type="ECO:0000256" key="12">
    <source>
        <dbReference type="SAM" id="Phobius"/>
    </source>
</evidence>
<feature type="transmembrane region" description="Helical" evidence="12">
    <location>
        <begin position="179"/>
        <end position="200"/>
    </location>
</feature>
<dbReference type="InterPro" id="IPR006153">
    <property type="entry name" value="Cation/H_exchanger_TM"/>
</dbReference>
<dbReference type="PROSITE" id="PS51201">
    <property type="entry name" value="RCK_N"/>
    <property type="match status" value="1"/>
</dbReference>
<evidence type="ECO:0000256" key="3">
    <source>
        <dbReference type="ARBA" id="ARBA00022448"/>
    </source>
</evidence>
<comment type="caution">
    <text evidence="14">The sequence shown here is derived from an EMBL/GenBank/DDBJ whole genome shotgun (WGS) entry which is preliminary data.</text>
</comment>
<dbReference type="PANTHER" id="PTHR46157">
    <property type="entry name" value="K(+) EFFLUX ANTIPORTER 3, CHLOROPLASTIC"/>
    <property type="match status" value="1"/>
</dbReference>
<evidence type="ECO:0000313" key="14">
    <source>
        <dbReference type="EMBL" id="TVO51944.1"/>
    </source>
</evidence>